<dbReference type="KEGG" id="ccap:AES38_00880"/>
<evidence type="ECO:0000313" key="2">
    <source>
        <dbReference type="Proteomes" id="UP000503164"/>
    </source>
</evidence>
<gene>
    <name evidence="1" type="ORF">GW570_00885</name>
</gene>
<sequence>MPTTTSIRIDGQRYQLADGEDVAALKGRIVEAVTGRSRFVDFAAVGQVGVSVLVTPRSAVRFEVHEREDEDPVDPGAAPVRTDLDLYAFD</sequence>
<dbReference type="AlphaFoldDB" id="A0AAE6XP12"/>
<reference evidence="1 2" key="1">
    <citation type="journal article" date="2020" name="Mol. Plant Pathol.">
        <title>Plasmid composition and the chpG gene determine the virulence level of Clavibacter capsici natural isolates in pepper.</title>
        <authorList>
            <person name="Hwang I.S."/>
            <person name="Lee H.M."/>
            <person name="Oh E.J."/>
            <person name="Lee S."/>
            <person name="Heu S."/>
            <person name="Oh C.S."/>
        </authorList>
    </citation>
    <scope>NUCLEOTIDE SEQUENCE [LARGE SCALE GENOMIC DNA]</scope>
    <source>
        <strain evidence="1 2">1101</strain>
    </source>
</reference>
<organism evidence="1 2">
    <name type="scientific">Clavibacter capsici</name>
    <dbReference type="NCBI Taxonomy" id="1874630"/>
    <lineage>
        <taxon>Bacteria</taxon>
        <taxon>Bacillati</taxon>
        <taxon>Actinomycetota</taxon>
        <taxon>Actinomycetes</taxon>
        <taxon>Micrococcales</taxon>
        <taxon>Microbacteriaceae</taxon>
        <taxon>Clavibacter</taxon>
    </lineage>
</organism>
<dbReference type="Proteomes" id="UP000503164">
    <property type="component" value="Chromosome"/>
</dbReference>
<protein>
    <submittedName>
        <fullName evidence="1">Uncharacterized protein</fullName>
    </submittedName>
</protein>
<dbReference type="EMBL" id="CP048049">
    <property type="protein sequence ID" value="QIS43756.1"/>
    <property type="molecule type" value="Genomic_DNA"/>
</dbReference>
<accession>A0AAE6XP12</accession>
<dbReference type="RefSeq" id="WP_053773381.1">
    <property type="nucleotide sequence ID" value="NZ_CP012573.1"/>
</dbReference>
<proteinExistence type="predicted"/>
<keyword evidence="2" id="KW-1185">Reference proteome</keyword>
<evidence type="ECO:0000313" key="1">
    <source>
        <dbReference type="EMBL" id="QIS43756.1"/>
    </source>
</evidence>
<name>A0AAE6XP12_9MICO</name>